<evidence type="ECO:0008006" key="5">
    <source>
        <dbReference type="Google" id="ProtNLM"/>
    </source>
</evidence>
<dbReference type="EMBL" id="BAABHF010000058">
    <property type="protein sequence ID" value="GAA4517782.1"/>
    <property type="molecule type" value="Genomic_DNA"/>
</dbReference>
<dbReference type="Proteomes" id="UP001500503">
    <property type="component" value="Unassembled WGS sequence"/>
</dbReference>
<dbReference type="InterPro" id="IPR021449">
    <property type="entry name" value="DUF3099"/>
</dbReference>
<proteinExistence type="predicted"/>
<evidence type="ECO:0000256" key="1">
    <source>
        <dbReference type="SAM" id="MobiDB-lite"/>
    </source>
</evidence>
<name>A0ABP8R4V4_9ACTN</name>
<organism evidence="3 4">
    <name type="scientific">Actinoallomurus oryzae</name>
    <dbReference type="NCBI Taxonomy" id="502180"/>
    <lineage>
        <taxon>Bacteria</taxon>
        <taxon>Bacillati</taxon>
        <taxon>Actinomycetota</taxon>
        <taxon>Actinomycetes</taxon>
        <taxon>Streptosporangiales</taxon>
        <taxon>Thermomonosporaceae</taxon>
        <taxon>Actinoallomurus</taxon>
    </lineage>
</organism>
<evidence type="ECO:0000313" key="3">
    <source>
        <dbReference type="EMBL" id="GAA4517782.1"/>
    </source>
</evidence>
<evidence type="ECO:0000313" key="4">
    <source>
        <dbReference type="Proteomes" id="UP001500503"/>
    </source>
</evidence>
<keyword evidence="4" id="KW-1185">Reference proteome</keyword>
<keyword evidence="2" id="KW-1133">Transmembrane helix</keyword>
<reference evidence="4" key="1">
    <citation type="journal article" date="2019" name="Int. J. Syst. Evol. Microbiol.">
        <title>The Global Catalogue of Microorganisms (GCM) 10K type strain sequencing project: providing services to taxonomists for standard genome sequencing and annotation.</title>
        <authorList>
            <consortium name="The Broad Institute Genomics Platform"/>
            <consortium name="The Broad Institute Genome Sequencing Center for Infectious Disease"/>
            <person name="Wu L."/>
            <person name="Ma J."/>
        </authorList>
    </citation>
    <scope>NUCLEOTIDE SEQUENCE [LARGE SCALE GENOMIC DNA]</scope>
    <source>
        <strain evidence="4">JCM 17933</strain>
    </source>
</reference>
<feature type="region of interest" description="Disordered" evidence="1">
    <location>
        <begin position="104"/>
        <end position="133"/>
    </location>
</feature>
<keyword evidence="2" id="KW-0472">Membrane</keyword>
<accession>A0ABP8R4V4</accession>
<feature type="transmembrane region" description="Helical" evidence="2">
    <location>
        <begin position="52"/>
        <end position="73"/>
    </location>
</feature>
<dbReference type="Pfam" id="PF11298">
    <property type="entry name" value="DUF3099"/>
    <property type="match status" value="1"/>
</dbReference>
<protein>
    <recommendedName>
        <fullName evidence="5">DUF3099 domain-containing protein</fullName>
    </recommendedName>
</protein>
<feature type="transmembrane region" description="Helical" evidence="2">
    <location>
        <begin position="79"/>
        <end position="100"/>
    </location>
</feature>
<evidence type="ECO:0000256" key="2">
    <source>
        <dbReference type="SAM" id="Phobius"/>
    </source>
</evidence>
<dbReference type="RefSeq" id="WP_345474868.1">
    <property type="nucleotide sequence ID" value="NZ_BAABHF010000058.1"/>
</dbReference>
<keyword evidence="2" id="KW-0812">Transmembrane</keyword>
<sequence>MHAGAAAIPAQGANNVGGVKGIFRRRGHDAVYTVTDARRPMSEDIGYRERRYLLTMGIRALCFVLSIVFAVTLHGAGRWLAVIALIGAVVLPYVAVIFANGGREPDSAARFAPYEPESKDQKRISGPRDQIGS</sequence>
<comment type="caution">
    <text evidence="3">The sequence shown here is derived from an EMBL/GenBank/DDBJ whole genome shotgun (WGS) entry which is preliminary data.</text>
</comment>
<gene>
    <name evidence="3" type="ORF">GCM10023191_090910</name>
</gene>